<evidence type="ECO:0000313" key="3">
    <source>
        <dbReference type="EMBL" id="HIR61239.1"/>
    </source>
</evidence>
<feature type="chain" id="PRO_5039271459" evidence="1">
    <location>
        <begin position="24"/>
        <end position="260"/>
    </location>
</feature>
<evidence type="ECO:0000259" key="2">
    <source>
        <dbReference type="Pfam" id="PF03372"/>
    </source>
</evidence>
<dbReference type="Pfam" id="PF03372">
    <property type="entry name" value="Exo_endo_phos"/>
    <property type="match status" value="1"/>
</dbReference>
<dbReference type="InterPro" id="IPR036691">
    <property type="entry name" value="Endo/exonu/phosph_ase_sf"/>
</dbReference>
<dbReference type="Gene3D" id="3.60.10.10">
    <property type="entry name" value="Endonuclease/exonuclease/phosphatase"/>
    <property type="match status" value="1"/>
</dbReference>
<protein>
    <submittedName>
        <fullName evidence="3">Endonuclease/exonuclease/phosphatase family protein</fullName>
    </submittedName>
</protein>
<dbReference type="GO" id="GO:0006506">
    <property type="term" value="P:GPI anchor biosynthetic process"/>
    <property type="evidence" value="ECO:0007669"/>
    <property type="project" value="TreeGrafter"/>
</dbReference>
<feature type="domain" description="Endonuclease/exonuclease/phosphatase" evidence="2">
    <location>
        <begin position="39"/>
        <end position="250"/>
    </location>
</feature>
<keyword evidence="3" id="KW-0378">Hydrolase</keyword>
<dbReference type="PANTHER" id="PTHR14859:SF1">
    <property type="entry name" value="PGAP2-INTERACTING PROTEIN"/>
    <property type="match status" value="1"/>
</dbReference>
<dbReference type="GO" id="GO:0004519">
    <property type="term" value="F:endonuclease activity"/>
    <property type="evidence" value="ECO:0007669"/>
    <property type="project" value="UniProtKB-KW"/>
</dbReference>
<gene>
    <name evidence="3" type="ORF">IAB37_06685</name>
</gene>
<sequence length="260" mass="29563">MGKMHKRLTALLMAAAFSFSMVAAGYSVKPEPGTTFTLMTWNVRYGAEGTDAQREQIAFYDADITLLQETDFGVRRSGRVNQAEMYAEGIYDYYLYGKDDDYDTGTIGTSLLTDGEIAERDDYNNLGQIEMHNGYFHADVEVNGVDLSIYNVHLNYLRTDWRAQQLYELALEVDADESEYIIVAGDFNIQSFDELDVLLDKLDSVNNDETYYATYHGLDWPTQAIDNVLYTADTLEINQVLMPVNGRSDHNALYVEFEVK</sequence>
<dbReference type="Proteomes" id="UP000824241">
    <property type="component" value="Unassembled WGS sequence"/>
</dbReference>
<reference evidence="3" key="2">
    <citation type="journal article" date="2021" name="PeerJ">
        <title>Extensive microbial diversity within the chicken gut microbiome revealed by metagenomics and culture.</title>
        <authorList>
            <person name="Gilroy R."/>
            <person name="Ravi A."/>
            <person name="Getino M."/>
            <person name="Pursley I."/>
            <person name="Horton D.L."/>
            <person name="Alikhan N.F."/>
            <person name="Baker D."/>
            <person name="Gharbi K."/>
            <person name="Hall N."/>
            <person name="Watson M."/>
            <person name="Adriaenssens E.M."/>
            <person name="Foster-Nyarko E."/>
            <person name="Jarju S."/>
            <person name="Secka A."/>
            <person name="Antonio M."/>
            <person name="Oren A."/>
            <person name="Chaudhuri R.R."/>
            <person name="La Ragione R."/>
            <person name="Hildebrand F."/>
            <person name="Pallen M.J."/>
        </authorList>
    </citation>
    <scope>NUCLEOTIDE SEQUENCE</scope>
    <source>
        <strain evidence="3">CHK189-12415</strain>
    </source>
</reference>
<proteinExistence type="predicted"/>
<dbReference type="GO" id="GO:0016020">
    <property type="term" value="C:membrane"/>
    <property type="evidence" value="ECO:0007669"/>
    <property type="project" value="GOC"/>
</dbReference>
<dbReference type="InterPro" id="IPR005135">
    <property type="entry name" value="Endo/exonuclease/phosphatase"/>
</dbReference>
<evidence type="ECO:0000256" key="1">
    <source>
        <dbReference type="SAM" id="SignalP"/>
    </source>
</evidence>
<keyword evidence="3" id="KW-0255">Endonuclease</keyword>
<keyword evidence="3" id="KW-0540">Nuclease</keyword>
<keyword evidence="1" id="KW-0732">Signal</keyword>
<comment type="caution">
    <text evidence="3">The sequence shown here is derived from an EMBL/GenBank/DDBJ whole genome shotgun (WGS) entry which is preliminary data.</text>
</comment>
<evidence type="ECO:0000313" key="4">
    <source>
        <dbReference type="Proteomes" id="UP000824241"/>
    </source>
</evidence>
<dbReference type="InterPro" id="IPR051916">
    <property type="entry name" value="GPI-anchor_lipid_remodeler"/>
</dbReference>
<accession>A0A9D1J5N6</accession>
<feature type="signal peptide" evidence="1">
    <location>
        <begin position="1"/>
        <end position="23"/>
    </location>
</feature>
<dbReference type="EMBL" id="DVHA01000211">
    <property type="protein sequence ID" value="HIR61239.1"/>
    <property type="molecule type" value="Genomic_DNA"/>
</dbReference>
<organism evidence="3 4">
    <name type="scientific">Candidatus Faecivivens stercoravium</name>
    <dbReference type="NCBI Taxonomy" id="2840803"/>
    <lineage>
        <taxon>Bacteria</taxon>
        <taxon>Bacillati</taxon>
        <taxon>Bacillota</taxon>
        <taxon>Clostridia</taxon>
        <taxon>Eubacteriales</taxon>
        <taxon>Oscillospiraceae</taxon>
        <taxon>Oscillospiraceae incertae sedis</taxon>
        <taxon>Candidatus Faecivivens</taxon>
    </lineage>
</organism>
<dbReference type="AlphaFoldDB" id="A0A9D1J5N6"/>
<reference evidence="3" key="1">
    <citation type="submission" date="2020-10" db="EMBL/GenBank/DDBJ databases">
        <authorList>
            <person name="Gilroy R."/>
        </authorList>
    </citation>
    <scope>NUCLEOTIDE SEQUENCE</scope>
    <source>
        <strain evidence="3">CHK189-12415</strain>
    </source>
</reference>
<dbReference type="SUPFAM" id="SSF56219">
    <property type="entry name" value="DNase I-like"/>
    <property type="match status" value="1"/>
</dbReference>
<dbReference type="PANTHER" id="PTHR14859">
    <property type="entry name" value="CALCOFLUOR WHITE HYPERSENSITIVE PROTEIN PRECURSOR"/>
    <property type="match status" value="1"/>
</dbReference>
<name>A0A9D1J5N6_9FIRM</name>